<evidence type="ECO:0000256" key="2">
    <source>
        <dbReference type="ARBA" id="ARBA00022730"/>
    </source>
</evidence>
<dbReference type="GO" id="GO:0003735">
    <property type="term" value="F:structural constituent of ribosome"/>
    <property type="evidence" value="ECO:0007669"/>
    <property type="project" value="InterPro"/>
</dbReference>
<organism evidence="9 10">
    <name type="scientific">Uabimicrobium amorphum</name>
    <dbReference type="NCBI Taxonomy" id="2596890"/>
    <lineage>
        <taxon>Bacteria</taxon>
        <taxon>Pseudomonadati</taxon>
        <taxon>Planctomycetota</taxon>
        <taxon>Candidatus Uabimicrobiia</taxon>
        <taxon>Candidatus Uabimicrobiales</taxon>
        <taxon>Candidatus Uabimicrobiaceae</taxon>
        <taxon>Candidatus Uabimicrobium</taxon>
    </lineage>
</organism>
<dbReference type="GO" id="GO:0015935">
    <property type="term" value="C:small ribosomal subunit"/>
    <property type="evidence" value="ECO:0007669"/>
    <property type="project" value="InterPro"/>
</dbReference>
<dbReference type="GO" id="GO:0006412">
    <property type="term" value="P:translation"/>
    <property type="evidence" value="ECO:0007669"/>
    <property type="project" value="UniProtKB-UniRule"/>
</dbReference>
<proteinExistence type="inferred from homology"/>
<evidence type="ECO:0000256" key="4">
    <source>
        <dbReference type="ARBA" id="ARBA00022980"/>
    </source>
</evidence>
<dbReference type="RefSeq" id="WP_151969671.1">
    <property type="nucleotide sequence ID" value="NZ_AP019860.1"/>
</dbReference>
<keyword evidence="5 6" id="KW-0687">Ribonucleoprotein</keyword>
<dbReference type="Gene3D" id="1.10.455.10">
    <property type="entry name" value="Ribosomal protein S7 domain"/>
    <property type="match status" value="1"/>
</dbReference>
<comment type="similarity">
    <text evidence="1 6 7">Belongs to the universal ribosomal protein uS7 family.</text>
</comment>
<keyword evidence="2 6" id="KW-0699">rRNA-binding</keyword>
<dbReference type="HAMAP" id="MF_00480_B">
    <property type="entry name" value="Ribosomal_uS7_B"/>
    <property type="match status" value="1"/>
</dbReference>
<keyword evidence="6" id="KW-0820">tRNA-binding</keyword>
<dbReference type="InterPro" id="IPR036823">
    <property type="entry name" value="Ribosomal_uS7_dom_sf"/>
</dbReference>
<evidence type="ECO:0000313" key="10">
    <source>
        <dbReference type="Proteomes" id="UP000326354"/>
    </source>
</evidence>
<dbReference type="PIRSF" id="PIRSF002122">
    <property type="entry name" value="RPS7p_RPS7a_RPS5e_RPS7o"/>
    <property type="match status" value="1"/>
</dbReference>
<dbReference type="EMBL" id="AP019860">
    <property type="protein sequence ID" value="BBM85577.1"/>
    <property type="molecule type" value="Genomic_DNA"/>
</dbReference>
<dbReference type="CDD" id="cd14869">
    <property type="entry name" value="uS7_Bacteria"/>
    <property type="match status" value="1"/>
</dbReference>
<dbReference type="PROSITE" id="PS00052">
    <property type="entry name" value="RIBOSOMAL_S7"/>
    <property type="match status" value="1"/>
</dbReference>
<accession>A0A5S9IQ03</accession>
<protein>
    <recommendedName>
        <fullName evidence="6">Small ribosomal subunit protein uS7</fullName>
    </recommendedName>
</protein>
<dbReference type="InterPro" id="IPR005717">
    <property type="entry name" value="Ribosomal_uS7_bac/org-type"/>
</dbReference>
<evidence type="ECO:0000313" key="9">
    <source>
        <dbReference type="EMBL" id="BBM85577.1"/>
    </source>
</evidence>
<evidence type="ECO:0000256" key="1">
    <source>
        <dbReference type="ARBA" id="ARBA00007151"/>
    </source>
</evidence>
<dbReference type="GO" id="GO:0000049">
    <property type="term" value="F:tRNA binding"/>
    <property type="evidence" value="ECO:0007669"/>
    <property type="project" value="UniProtKB-UniRule"/>
</dbReference>
<dbReference type="KEGG" id="uam:UABAM_03951"/>
<dbReference type="InterPro" id="IPR023798">
    <property type="entry name" value="Ribosomal_uS7_dom"/>
</dbReference>
<dbReference type="OrthoDB" id="9807653at2"/>
<evidence type="ECO:0000256" key="7">
    <source>
        <dbReference type="RuleBase" id="RU003619"/>
    </source>
</evidence>
<keyword evidence="10" id="KW-1185">Reference proteome</keyword>
<gene>
    <name evidence="6" type="primary">rpsG</name>
    <name evidence="9" type="ORF">UABAM_03951</name>
</gene>
<name>A0A5S9IQ03_UABAM</name>
<evidence type="ECO:0000256" key="6">
    <source>
        <dbReference type="HAMAP-Rule" id="MF_00480"/>
    </source>
</evidence>
<feature type="domain" description="Small ribosomal subunit protein uS7" evidence="8">
    <location>
        <begin position="6"/>
        <end position="165"/>
    </location>
</feature>
<dbReference type="PANTHER" id="PTHR11205">
    <property type="entry name" value="RIBOSOMAL PROTEIN S7"/>
    <property type="match status" value="1"/>
</dbReference>
<evidence type="ECO:0000256" key="5">
    <source>
        <dbReference type="ARBA" id="ARBA00023274"/>
    </source>
</evidence>
<dbReference type="InterPro" id="IPR020606">
    <property type="entry name" value="Ribosomal_uS7_CS"/>
</dbReference>
<dbReference type="Proteomes" id="UP000326354">
    <property type="component" value="Chromosome"/>
</dbReference>
<sequence>MGKKFKSTRVYLQPDPVYHDKLVSQFINYIMLDGKKTVAQGIFYGAMDILKKKFASDEIAKKSQEKTGKEAQYELKIFRTAVQNVKPLIEVRSKRIGGATYQVPMEVEKKRQITLALRWILAEARNRKGKPMAQCLAEELGDAYKKQGKSITKRENVHKMAEANKAFAHFAS</sequence>
<dbReference type="NCBIfam" id="TIGR01029">
    <property type="entry name" value="rpsG_bact"/>
    <property type="match status" value="1"/>
</dbReference>
<dbReference type="Pfam" id="PF00177">
    <property type="entry name" value="Ribosomal_S7"/>
    <property type="match status" value="1"/>
</dbReference>
<keyword evidence="3 6" id="KW-0694">RNA-binding</keyword>
<dbReference type="InterPro" id="IPR000235">
    <property type="entry name" value="Ribosomal_uS7"/>
</dbReference>
<comment type="function">
    <text evidence="6">One of the primary rRNA binding proteins, it binds directly to 16S rRNA where it nucleates assembly of the head domain of the 30S subunit. Is located at the subunit interface close to the decoding center, probably blocks exit of the E-site tRNA.</text>
</comment>
<dbReference type="AlphaFoldDB" id="A0A5S9IQ03"/>
<dbReference type="GO" id="GO:0019843">
    <property type="term" value="F:rRNA binding"/>
    <property type="evidence" value="ECO:0007669"/>
    <property type="project" value="UniProtKB-UniRule"/>
</dbReference>
<dbReference type="SUPFAM" id="SSF47973">
    <property type="entry name" value="Ribosomal protein S7"/>
    <property type="match status" value="1"/>
</dbReference>
<reference evidence="9 10" key="1">
    <citation type="submission" date="2019-08" db="EMBL/GenBank/DDBJ databases">
        <title>Complete genome sequence of Candidatus Uab amorphum.</title>
        <authorList>
            <person name="Shiratori T."/>
            <person name="Suzuki S."/>
            <person name="Kakizawa Y."/>
            <person name="Ishida K."/>
        </authorList>
    </citation>
    <scope>NUCLEOTIDE SEQUENCE [LARGE SCALE GENOMIC DNA]</scope>
    <source>
        <strain evidence="9 10">SRT547</strain>
    </source>
</reference>
<comment type="subunit">
    <text evidence="6">Part of the 30S ribosomal subunit. Contacts proteins S9 and S11.</text>
</comment>
<keyword evidence="4 6" id="KW-0689">Ribosomal protein</keyword>
<evidence type="ECO:0000256" key="3">
    <source>
        <dbReference type="ARBA" id="ARBA00022884"/>
    </source>
</evidence>
<evidence type="ECO:0000259" key="8">
    <source>
        <dbReference type="Pfam" id="PF00177"/>
    </source>
</evidence>